<evidence type="ECO:0000259" key="2">
    <source>
        <dbReference type="Pfam" id="PF17919"/>
    </source>
</evidence>
<evidence type="ECO:0000313" key="4">
    <source>
        <dbReference type="Proteomes" id="UP001159363"/>
    </source>
</evidence>
<reference evidence="3 4" key="1">
    <citation type="submission" date="2023-02" db="EMBL/GenBank/DDBJ databases">
        <title>LHISI_Scaffold_Assembly.</title>
        <authorList>
            <person name="Stuart O.P."/>
            <person name="Cleave R."/>
            <person name="Magrath M.J.L."/>
            <person name="Mikheyev A.S."/>
        </authorList>
    </citation>
    <scope>NUCLEOTIDE SEQUENCE [LARGE SCALE GENOMIC DNA]</scope>
    <source>
        <strain evidence="3">Daus_M_001</strain>
        <tissue evidence="3">Leg muscle</tissue>
    </source>
</reference>
<accession>A0ABQ9I7W6</accession>
<dbReference type="Pfam" id="PF17919">
    <property type="entry name" value="RT_RNaseH_2"/>
    <property type="match status" value="1"/>
</dbReference>
<dbReference type="SUPFAM" id="SSF56672">
    <property type="entry name" value="DNA/RNA polymerases"/>
    <property type="match status" value="1"/>
</dbReference>
<proteinExistence type="predicted"/>
<feature type="domain" description="Reverse transcriptase/retrotransposon-derived protein RNase H-like" evidence="2">
    <location>
        <begin position="196"/>
        <end position="270"/>
    </location>
</feature>
<dbReference type="InterPro" id="IPR043128">
    <property type="entry name" value="Rev_trsase/Diguanyl_cyclase"/>
</dbReference>
<feature type="domain" description="Reverse transcriptase" evidence="1">
    <location>
        <begin position="10"/>
        <end position="126"/>
    </location>
</feature>
<dbReference type="CDD" id="cd01647">
    <property type="entry name" value="RT_LTR"/>
    <property type="match status" value="1"/>
</dbReference>
<dbReference type="Gene3D" id="3.10.10.10">
    <property type="entry name" value="HIV Type 1 Reverse Transcriptase, subunit A, domain 1"/>
    <property type="match status" value="1"/>
</dbReference>
<sequence length="312" mass="35492">MCGDYNITVNPVLETDHYPVPRIEDILNSFSKCDKSSKVNLRQAYQQVLLDENSRKCVTVSTHKGLFQYSRIPFGASSGPGIFQRLMEQLLVDIEVSVVFLDDILVTADNDEKHLEDSPKCLKDCMQQTCDYNQSNHEGSTVDMYEIKMLYTQHQQKSRLSWKHQYLQILINYYASIAFPLYKLLRKGTSWKMSKYCLEAIKRFNEIMVSAEVLAHYDPSLGMTVACDASPYGVGVVLSQVYLEKTEKPIAFVSHNLTKGDINYSQIEKENIKMFGSEWHNNVDALSWVPLSQDVSEPLLGAIDDGDSTSLQ</sequence>
<dbReference type="InterPro" id="IPR050951">
    <property type="entry name" value="Retrovirus_Pol_polyprotein"/>
</dbReference>
<dbReference type="PANTHER" id="PTHR37984:SF13">
    <property type="entry name" value="RIBONUCLEASE H"/>
    <property type="match status" value="1"/>
</dbReference>
<dbReference type="InterPro" id="IPR000477">
    <property type="entry name" value="RT_dom"/>
</dbReference>
<dbReference type="InterPro" id="IPR043502">
    <property type="entry name" value="DNA/RNA_pol_sf"/>
</dbReference>
<comment type="caution">
    <text evidence="3">The sequence shown here is derived from an EMBL/GenBank/DDBJ whole genome shotgun (WGS) entry which is preliminary data.</text>
</comment>
<evidence type="ECO:0000313" key="3">
    <source>
        <dbReference type="EMBL" id="KAJ8892752.1"/>
    </source>
</evidence>
<keyword evidence="4" id="KW-1185">Reference proteome</keyword>
<dbReference type="Proteomes" id="UP001159363">
    <property type="component" value="Chromosome 2"/>
</dbReference>
<protein>
    <recommendedName>
        <fullName evidence="5">Reverse transcriptase domain-containing protein</fullName>
    </recommendedName>
</protein>
<dbReference type="EMBL" id="JARBHB010000002">
    <property type="protein sequence ID" value="KAJ8892752.1"/>
    <property type="molecule type" value="Genomic_DNA"/>
</dbReference>
<dbReference type="Gene3D" id="3.30.70.270">
    <property type="match status" value="2"/>
</dbReference>
<name>A0ABQ9I7W6_9NEOP</name>
<dbReference type="InterPro" id="IPR041577">
    <property type="entry name" value="RT_RNaseH_2"/>
</dbReference>
<evidence type="ECO:0000259" key="1">
    <source>
        <dbReference type="Pfam" id="PF00078"/>
    </source>
</evidence>
<dbReference type="PANTHER" id="PTHR37984">
    <property type="entry name" value="PROTEIN CBG26694"/>
    <property type="match status" value="1"/>
</dbReference>
<gene>
    <name evidence="3" type="ORF">PR048_005333</name>
</gene>
<evidence type="ECO:0008006" key="5">
    <source>
        <dbReference type="Google" id="ProtNLM"/>
    </source>
</evidence>
<dbReference type="Pfam" id="PF00078">
    <property type="entry name" value="RVT_1"/>
    <property type="match status" value="1"/>
</dbReference>
<organism evidence="3 4">
    <name type="scientific">Dryococelus australis</name>
    <dbReference type="NCBI Taxonomy" id="614101"/>
    <lineage>
        <taxon>Eukaryota</taxon>
        <taxon>Metazoa</taxon>
        <taxon>Ecdysozoa</taxon>
        <taxon>Arthropoda</taxon>
        <taxon>Hexapoda</taxon>
        <taxon>Insecta</taxon>
        <taxon>Pterygota</taxon>
        <taxon>Neoptera</taxon>
        <taxon>Polyneoptera</taxon>
        <taxon>Phasmatodea</taxon>
        <taxon>Verophasmatodea</taxon>
        <taxon>Anareolatae</taxon>
        <taxon>Phasmatidae</taxon>
        <taxon>Eurycanthinae</taxon>
        <taxon>Dryococelus</taxon>
    </lineage>
</organism>